<name>A0A6A6XXI8_9PLEO</name>
<accession>A0A6A6XXI8</accession>
<dbReference type="EMBL" id="MU001749">
    <property type="protein sequence ID" value="KAF2800317.1"/>
    <property type="molecule type" value="Genomic_DNA"/>
</dbReference>
<dbReference type="Proteomes" id="UP000799757">
    <property type="component" value="Unassembled WGS sequence"/>
</dbReference>
<dbReference type="Pfam" id="PF06985">
    <property type="entry name" value="HET"/>
    <property type="match status" value="1"/>
</dbReference>
<reference evidence="2" key="1">
    <citation type="journal article" date="2020" name="Stud. Mycol.">
        <title>101 Dothideomycetes genomes: a test case for predicting lifestyles and emergence of pathogens.</title>
        <authorList>
            <person name="Haridas S."/>
            <person name="Albert R."/>
            <person name="Binder M."/>
            <person name="Bloem J."/>
            <person name="Labutti K."/>
            <person name="Salamov A."/>
            <person name="Andreopoulos B."/>
            <person name="Baker S."/>
            <person name="Barry K."/>
            <person name="Bills G."/>
            <person name="Bluhm B."/>
            <person name="Cannon C."/>
            <person name="Castanera R."/>
            <person name="Culley D."/>
            <person name="Daum C."/>
            <person name="Ezra D."/>
            <person name="Gonzalez J."/>
            <person name="Henrissat B."/>
            <person name="Kuo A."/>
            <person name="Liang C."/>
            <person name="Lipzen A."/>
            <person name="Lutzoni F."/>
            <person name="Magnuson J."/>
            <person name="Mondo S."/>
            <person name="Nolan M."/>
            <person name="Ohm R."/>
            <person name="Pangilinan J."/>
            <person name="Park H.-J."/>
            <person name="Ramirez L."/>
            <person name="Alfaro M."/>
            <person name="Sun H."/>
            <person name="Tritt A."/>
            <person name="Yoshinaga Y."/>
            <person name="Zwiers L.-H."/>
            <person name="Turgeon B."/>
            <person name="Goodwin S."/>
            <person name="Spatafora J."/>
            <person name="Crous P."/>
            <person name="Grigoriev I."/>
        </authorList>
    </citation>
    <scope>NUCLEOTIDE SEQUENCE</scope>
    <source>
        <strain evidence="2">CBS 109.77</strain>
    </source>
</reference>
<evidence type="ECO:0000313" key="3">
    <source>
        <dbReference type="Proteomes" id="UP000799757"/>
    </source>
</evidence>
<evidence type="ECO:0000313" key="2">
    <source>
        <dbReference type="EMBL" id="KAF2800317.1"/>
    </source>
</evidence>
<gene>
    <name evidence="2" type="ORF">K505DRAFT_208579</name>
</gene>
<protein>
    <submittedName>
        <fullName evidence="2">HET-domain-containing protein</fullName>
    </submittedName>
</protein>
<organism evidence="2 3">
    <name type="scientific">Melanomma pulvis-pyrius CBS 109.77</name>
    <dbReference type="NCBI Taxonomy" id="1314802"/>
    <lineage>
        <taxon>Eukaryota</taxon>
        <taxon>Fungi</taxon>
        <taxon>Dikarya</taxon>
        <taxon>Ascomycota</taxon>
        <taxon>Pezizomycotina</taxon>
        <taxon>Dothideomycetes</taxon>
        <taxon>Pleosporomycetidae</taxon>
        <taxon>Pleosporales</taxon>
        <taxon>Melanommataceae</taxon>
        <taxon>Melanomma</taxon>
    </lineage>
</organism>
<feature type="domain" description="Heterokaryon incompatibility" evidence="1">
    <location>
        <begin position="14"/>
        <end position="155"/>
    </location>
</feature>
<feature type="non-terminal residue" evidence="2">
    <location>
        <position position="546"/>
    </location>
</feature>
<dbReference type="InterPro" id="IPR010730">
    <property type="entry name" value="HET"/>
</dbReference>
<keyword evidence="3" id="KW-1185">Reference proteome</keyword>
<sequence length="546" mass="62746">RKHPGAFRYTWGDFEALSYTWGDGDNTRKILLNGICKEVSNNLEEALRTLRSLRETELGMRYWVDSLCIDQDNLCERNHQVKRMRDIYSRARAVIVWLGREEGVDRDAVKVMHNLCRNPHTNPLLIARQFPRNEWDALCAFMERPYWNRSWIIQELAMNHNSTLLLCGKLKLTRRMIRMGVVFWQEILRVSGYETHQSDHYLDSESALWLSASRVYRLIKLTSDSHLEGRLDELLNLVRRADATDKKDKIYGILGLLEATISSKIIPDYSLSEQQVYTEFMISLVSTTKRLEKIIYGGISLEKGWPSWVPDWRLPFKRHHLRHLRCCQASRSLPDSIRFSRNGKKDLLSCSGFIVDNIDGVGAWIPPQSSPRPSLGPGFVQPENASNRYGSNISQALWRTLLMNHPGGSDDSSLLDVPWGINFHSNSEWATMSKMGYFRKFHEFREANKEFRIGGQSFRNYFSRFRRADMKSADIGKQMRLAILSLQERTLITTITGYLGLAPNAVLQGDVVAILSGCNFPVVLRPCGNLYEAVGECYVHGLMNGE</sequence>
<dbReference type="PANTHER" id="PTHR24148:SF73">
    <property type="entry name" value="HET DOMAIN PROTEIN (AFU_ORTHOLOGUE AFUA_8G01020)"/>
    <property type="match status" value="1"/>
</dbReference>
<dbReference type="OrthoDB" id="2157530at2759"/>
<dbReference type="PANTHER" id="PTHR24148">
    <property type="entry name" value="ANKYRIN REPEAT DOMAIN-CONTAINING PROTEIN 39 HOMOLOG-RELATED"/>
    <property type="match status" value="1"/>
</dbReference>
<dbReference type="AlphaFoldDB" id="A0A6A6XXI8"/>
<dbReference type="Pfam" id="PF26639">
    <property type="entry name" value="Het-6_barrel"/>
    <property type="match status" value="1"/>
</dbReference>
<evidence type="ECO:0000259" key="1">
    <source>
        <dbReference type="Pfam" id="PF06985"/>
    </source>
</evidence>
<feature type="non-terminal residue" evidence="2">
    <location>
        <position position="1"/>
    </location>
</feature>
<dbReference type="InterPro" id="IPR052895">
    <property type="entry name" value="HetReg/Transcr_Mod"/>
</dbReference>
<proteinExistence type="predicted"/>